<comment type="catalytic activity">
    <reaction evidence="5">
        <text>beta-D-fructose 6-phosphate = dihydroxyacetone + D-glyceraldehyde 3-phosphate</text>
        <dbReference type="Rhea" id="RHEA:28002"/>
        <dbReference type="ChEBI" id="CHEBI:16016"/>
        <dbReference type="ChEBI" id="CHEBI:57634"/>
        <dbReference type="ChEBI" id="CHEBI:59776"/>
    </reaction>
</comment>
<evidence type="ECO:0000313" key="6">
    <source>
        <dbReference type="EMBL" id="OAT32613.1"/>
    </source>
</evidence>
<sequence>MEIYLDTADIEEVRKLSQVLPIAGVTTNPSIIAKSAQDIETLLPELKVAMGGKGRLFAQVIASDVDTMIEEALRIGNVADNTVIKIPVTEAGLIAIKQLKQKNMLVLGTAIYSVSQGLMAALAGADYIAPYVHRMDRQGSDGVRVVKELQTLTTMHNLPTKILAASFKTPRQVVDCLLAGASAVTLPIELAYSIIHSPVVDDAVTKFTDDWQNTFKRRLL</sequence>
<evidence type="ECO:0000256" key="3">
    <source>
        <dbReference type="ARBA" id="ARBA00022490"/>
    </source>
</evidence>
<dbReference type="Pfam" id="PF00923">
    <property type="entry name" value="TAL_FSA"/>
    <property type="match status" value="1"/>
</dbReference>
<dbReference type="InterPro" id="IPR033919">
    <property type="entry name" value="TSA/FSA_arc/bac"/>
</dbReference>
<evidence type="ECO:0000256" key="4">
    <source>
        <dbReference type="ARBA" id="ARBA00023270"/>
    </source>
</evidence>
<accession>A0A198G685</accession>
<proteinExistence type="inferred from homology"/>
<dbReference type="AlphaFoldDB" id="A0A198G685"/>
<organism evidence="6 7">
    <name type="scientific">Proteus myxofaciens ATCC 19692</name>
    <dbReference type="NCBI Taxonomy" id="1354337"/>
    <lineage>
        <taxon>Bacteria</taxon>
        <taxon>Pseudomonadati</taxon>
        <taxon>Pseudomonadota</taxon>
        <taxon>Gammaproteobacteria</taxon>
        <taxon>Enterobacterales</taxon>
        <taxon>Morganellaceae</taxon>
        <taxon>Proteus</taxon>
    </lineage>
</organism>
<dbReference type="PROSITE" id="PS01054">
    <property type="entry name" value="TRANSALDOLASE_1"/>
    <property type="match status" value="1"/>
</dbReference>
<dbReference type="Proteomes" id="UP000094023">
    <property type="component" value="Unassembled WGS sequence"/>
</dbReference>
<dbReference type="InterPro" id="IPR018225">
    <property type="entry name" value="Transaldolase_AS"/>
</dbReference>
<dbReference type="PANTHER" id="PTHR10683:SF40">
    <property type="entry name" value="FRUCTOSE-6-PHOSPHATE ALDOLASE 1-RELATED"/>
    <property type="match status" value="1"/>
</dbReference>
<keyword evidence="6" id="KW-0808">Transferase</keyword>
<dbReference type="GO" id="GO:0042182">
    <property type="term" value="P:ketone catabolic process"/>
    <property type="evidence" value="ECO:0007669"/>
    <property type="project" value="UniProtKB-ARBA"/>
</dbReference>
<dbReference type="RefSeq" id="WP_066748849.1">
    <property type="nucleotide sequence ID" value="NZ_LXEN01000055.1"/>
</dbReference>
<keyword evidence="7" id="KW-1185">Reference proteome</keyword>
<dbReference type="OrthoDB" id="9807051at2"/>
<dbReference type="EMBL" id="LXEN01000055">
    <property type="protein sequence ID" value="OAT32613.1"/>
    <property type="molecule type" value="Genomic_DNA"/>
</dbReference>
<evidence type="ECO:0000256" key="5">
    <source>
        <dbReference type="ARBA" id="ARBA00048809"/>
    </source>
</evidence>
<dbReference type="GO" id="GO:0004801">
    <property type="term" value="F:transaldolase activity"/>
    <property type="evidence" value="ECO:0007669"/>
    <property type="project" value="UniProtKB-EC"/>
</dbReference>
<dbReference type="EC" id="2.2.1.2" evidence="6"/>
<dbReference type="CDD" id="cd00956">
    <property type="entry name" value="Transaldolase_FSA"/>
    <property type="match status" value="1"/>
</dbReference>
<dbReference type="NCBIfam" id="NF009296">
    <property type="entry name" value="PRK12653.1"/>
    <property type="match status" value="1"/>
</dbReference>
<keyword evidence="4" id="KW-0704">Schiff base</keyword>
<comment type="caution">
    <text evidence="6">The sequence shown here is derived from an EMBL/GenBank/DDBJ whole genome shotgun (WGS) entry which is preliminary data.</text>
</comment>
<dbReference type="SUPFAM" id="SSF51569">
    <property type="entry name" value="Aldolase"/>
    <property type="match status" value="1"/>
</dbReference>
<dbReference type="InterPro" id="IPR013785">
    <property type="entry name" value="Aldolase_TIM"/>
</dbReference>
<dbReference type="PANTHER" id="PTHR10683">
    <property type="entry name" value="TRANSALDOLASE"/>
    <property type="match status" value="1"/>
</dbReference>
<name>A0A198G685_9GAMM</name>
<dbReference type="PATRIC" id="fig|1354337.4.peg.1307"/>
<keyword evidence="3" id="KW-0963">Cytoplasm</keyword>
<evidence type="ECO:0000256" key="2">
    <source>
        <dbReference type="ARBA" id="ARBA00005763"/>
    </source>
</evidence>
<dbReference type="Gene3D" id="3.20.20.70">
    <property type="entry name" value="Aldolase class I"/>
    <property type="match status" value="1"/>
</dbReference>
<gene>
    <name evidence="6" type="ORF">M983_1285</name>
</gene>
<dbReference type="GO" id="GO:0097023">
    <property type="term" value="F:fructose 6-phosphate aldolase activity"/>
    <property type="evidence" value="ECO:0007669"/>
    <property type="project" value="RHEA"/>
</dbReference>
<comment type="similarity">
    <text evidence="2">Belongs to the transaldolase family. Type 3A subfamily.</text>
</comment>
<dbReference type="FunFam" id="3.20.20.70:FF:000018">
    <property type="entry name" value="Probable transaldolase"/>
    <property type="match status" value="1"/>
</dbReference>
<dbReference type="GO" id="GO:0005975">
    <property type="term" value="P:carbohydrate metabolic process"/>
    <property type="evidence" value="ECO:0007669"/>
    <property type="project" value="InterPro"/>
</dbReference>
<reference evidence="6 7" key="1">
    <citation type="submission" date="2016-04" db="EMBL/GenBank/DDBJ databases">
        <title>ATOL: Assembling a taxonomically balanced genome-scale reconstruction of the evolutionary history of the Enterobacteriaceae.</title>
        <authorList>
            <person name="Plunkett G.III."/>
            <person name="Neeno-Eckwall E.C."/>
            <person name="Glasner J.D."/>
            <person name="Perna N.T."/>
        </authorList>
    </citation>
    <scope>NUCLEOTIDE SEQUENCE [LARGE SCALE GENOMIC DNA]</scope>
    <source>
        <strain evidence="6 7">ATCC 19692</strain>
    </source>
</reference>
<dbReference type="STRING" id="1354337.M983_1285"/>
<dbReference type="InterPro" id="IPR001585">
    <property type="entry name" value="TAL/FSA"/>
</dbReference>
<evidence type="ECO:0000256" key="1">
    <source>
        <dbReference type="ARBA" id="ARBA00004496"/>
    </source>
</evidence>
<comment type="subcellular location">
    <subcellularLocation>
        <location evidence="1">Cytoplasm</location>
    </subcellularLocation>
</comment>
<protein>
    <submittedName>
        <fullName evidence="6">Transaldolase</fullName>
        <ecNumber evidence="6">2.2.1.2</ecNumber>
    </submittedName>
</protein>
<evidence type="ECO:0000313" key="7">
    <source>
        <dbReference type="Proteomes" id="UP000094023"/>
    </source>
</evidence>
<dbReference type="GO" id="GO:0005737">
    <property type="term" value="C:cytoplasm"/>
    <property type="evidence" value="ECO:0007669"/>
    <property type="project" value="UniProtKB-SubCell"/>
</dbReference>